<dbReference type="GO" id="GO:0042773">
    <property type="term" value="P:ATP synthesis coupled electron transport"/>
    <property type="evidence" value="ECO:0007669"/>
    <property type="project" value="InterPro"/>
</dbReference>
<keyword evidence="5 10" id="KW-0812">Transmembrane</keyword>
<evidence type="ECO:0000256" key="7">
    <source>
        <dbReference type="ARBA" id="ARBA00022967"/>
    </source>
</evidence>
<keyword evidence="4 10" id="KW-0813">Transport</keyword>
<dbReference type="PANTHER" id="PTHR11434:SF16">
    <property type="entry name" value="NADH-UBIQUINONE OXIDOREDUCTASE CHAIN 4L"/>
    <property type="match status" value="1"/>
</dbReference>
<keyword evidence="7 10" id="KW-1278">Translocase</keyword>
<comment type="similarity">
    <text evidence="3 10">Belongs to the complex I subunit 4L family.</text>
</comment>
<dbReference type="RefSeq" id="WP_254161363.1">
    <property type="nucleotide sequence ID" value="NZ_JAHESF010000004.1"/>
</dbReference>
<comment type="subcellular location">
    <subcellularLocation>
        <location evidence="10">Cell membrane</location>
        <topology evidence="10">Multi-pass membrane protein</topology>
    </subcellularLocation>
    <subcellularLocation>
        <location evidence="2">Membrane</location>
        <topology evidence="2">Multi-pass membrane protein</topology>
    </subcellularLocation>
</comment>
<keyword evidence="12" id="KW-1185">Reference proteome</keyword>
<feature type="transmembrane region" description="Helical" evidence="10">
    <location>
        <begin position="62"/>
        <end position="86"/>
    </location>
</feature>
<evidence type="ECO:0000256" key="4">
    <source>
        <dbReference type="ARBA" id="ARBA00022448"/>
    </source>
</evidence>
<dbReference type="GO" id="GO:0048038">
    <property type="term" value="F:quinone binding"/>
    <property type="evidence" value="ECO:0007669"/>
    <property type="project" value="UniProtKB-KW"/>
</dbReference>
<evidence type="ECO:0000256" key="5">
    <source>
        <dbReference type="ARBA" id="ARBA00022692"/>
    </source>
</evidence>
<reference evidence="11 12" key="1">
    <citation type="submission" date="2021-05" db="EMBL/GenBank/DDBJ databases">
        <title>A Polyphasic approach of four new species of the genus Ohtaekwangia: Ohtaekwangia histidinii sp. nov., Ohtaekwangia cretensis sp. nov., Ohtaekwangia indiensis sp. nov., Ohtaekwangia reichenbachii sp. nov. from diverse environment.</title>
        <authorList>
            <person name="Octaviana S."/>
        </authorList>
    </citation>
    <scope>NUCLEOTIDE SEQUENCE [LARGE SCALE GENOMIC DNA]</scope>
    <source>
        <strain evidence="11 12">PWU4</strain>
    </source>
</reference>
<dbReference type="EMBL" id="JAHESF010000004">
    <property type="protein sequence ID" value="MBT1696237.1"/>
    <property type="molecule type" value="Genomic_DNA"/>
</dbReference>
<evidence type="ECO:0000256" key="3">
    <source>
        <dbReference type="ARBA" id="ARBA00010519"/>
    </source>
</evidence>
<comment type="catalytic activity">
    <reaction evidence="10">
        <text>a quinone + NADH + 5 H(+)(in) = a quinol + NAD(+) + 4 H(+)(out)</text>
        <dbReference type="Rhea" id="RHEA:57888"/>
        <dbReference type="ChEBI" id="CHEBI:15378"/>
        <dbReference type="ChEBI" id="CHEBI:24646"/>
        <dbReference type="ChEBI" id="CHEBI:57540"/>
        <dbReference type="ChEBI" id="CHEBI:57945"/>
        <dbReference type="ChEBI" id="CHEBI:132124"/>
    </reaction>
</comment>
<organism evidence="11 12">
    <name type="scientific">Chryseosolibacter histidini</name>
    <dbReference type="NCBI Taxonomy" id="2782349"/>
    <lineage>
        <taxon>Bacteria</taxon>
        <taxon>Pseudomonadati</taxon>
        <taxon>Bacteroidota</taxon>
        <taxon>Cytophagia</taxon>
        <taxon>Cytophagales</taxon>
        <taxon>Chryseotaleaceae</taxon>
        <taxon>Chryseosolibacter</taxon>
    </lineage>
</organism>
<proteinExistence type="inferred from homology"/>
<keyword evidence="10" id="KW-1003">Cell membrane</keyword>
<dbReference type="GO" id="GO:0005886">
    <property type="term" value="C:plasma membrane"/>
    <property type="evidence" value="ECO:0007669"/>
    <property type="project" value="UniProtKB-SubCell"/>
</dbReference>
<keyword evidence="8 10" id="KW-1133">Transmembrane helix</keyword>
<evidence type="ECO:0000256" key="10">
    <source>
        <dbReference type="HAMAP-Rule" id="MF_01456"/>
    </source>
</evidence>
<dbReference type="InterPro" id="IPR001133">
    <property type="entry name" value="NADH_UbQ_OxRdtase_chain4L/K"/>
</dbReference>
<accession>A0AAP2DJP2</accession>
<comment type="function">
    <text evidence="10">NDH-1 shuttles electrons from NADH, via FMN and iron-sulfur (Fe-S) centers, to quinones in the respiratory chain. The immediate electron acceptor for the enzyme in this species is believed to be a menaquinone. Couples the redox reaction to proton translocation (for every two electrons transferred, four hydrogen ions are translocated across the cytoplasmic membrane), and thus conserves the redox energy in a proton gradient.</text>
</comment>
<dbReference type="GO" id="GO:0050136">
    <property type="term" value="F:NADH dehydrogenase (quinone) (non-electrogenic) activity"/>
    <property type="evidence" value="ECO:0007669"/>
    <property type="project" value="UniProtKB-UniRule"/>
</dbReference>
<evidence type="ECO:0000256" key="8">
    <source>
        <dbReference type="ARBA" id="ARBA00022989"/>
    </source>
</evidence>
<protein>
    <recommendedName>
        <fullName evidence="10">NADH-quinone oxidoreductase subunit K</fullName>
        <ecNumber evidence="10">7.1.1.-</ecNumber>
    </recommendedName>
    <alternativeName>
        <fullName evidence="10">NADH dehydrogenase I subunit K</fullName>
    </alternativeName>
    <alternativeName>
        <fullName evidence="10">NDH-1 subunit K</fullName>
    </alternativeName>
</protein>
<evidence type="ECO:0000313" key="11">
    <source>
        <dbReference type="EMBL" id="MBT1696237.1"/>
    </source>
</evidence>
<name>A0AAP2DJP2_9BACT</name>
<dbReference type="FunFam" id="1.10.287.3510:FF:000001">
    <property type="entry name" value="NADH-quinone oxidoreductase subunit K"/>
    <property type="match status" value="1"/>
</dbReference>
<evidence type="ECO:0000313" key="12">
    <source>
        <dbReference type="Proteomes" id="UP001319200"/>
    </source>
</evidence>
<evidence type="ECO:0000256" key="6">
    <source>
        <dbReference type="ARBA" id="ARBA00022719"/>
    </source>
</evidence>
<comment type="subunit">
    <text evidence="10">NDH-1 is composed of 14 different subunits. Subunits NuoA, H, J, K, L, M, N constitute the membrane sector of the complex.</text>
</comment>
<dbReference type="Pfam" id="PF00420">
    <property type="entry name" value="Oxidored_q2"/>
    <property type="match status" value="1"/>
</dbReference>
<gene>
    <name evidence="10 11" type="primary">nuoK</name>
    <name evidence="11" type="ORF">KK083_05085</name>
</gene>
<dbReference type="HAMAP" id="MF_01456">
    <property type="entry name" value="NDH1_NuoK"/>
    <property type="match status" value="1"/>
</dbReference>
<dbReference type="GO" id="GO:0030964">
    <property type="term" value="C:NADH dehydrogenase complex"/>
    <property type="evidence" value="ECO:0007669"/>
    <property type="project" value="TreeGrafter"/>
</dbReference>
<evidence type="ECO:0000256" key="2">
    <source>
        <dbReference type="ARBA" id="ARBA00004141"/>
    </source>
</evidence>
<evidence type="ECO:0000256" key="1">
    <source>
        <dbReference type="ARBA" id="ARBA00002378"/>
    </source>
</evidence>
<dbReference type="InterPro" id="IPR039428">
    <property type="entry name" value="NUOK/Mnh_C1-like"/>
</dbReference>
<keyword evidence="10" id="KW-0520">NAD</keyword>
<dbReference type="Gene3D" id="1.10.287.3510">
    <property type="match status" value="1"/>
</dbReference>
<keyword evidence="6 10" id="KW-0874">Quinone</keyword>
<sequence length="102" mass="11264">MMPSLQHLLYLAAFLFCTGLAVVMVKRNTIMMLLGIELMLNASNLNLVAFNRLYPASLDGQMFALFVIIVAVCEAAVGLAIVLRVYQHYQTSVPDEISELKG</sequence>
<dbReference type="Proteomes" id="UP001319200">
    <property type="component" value="Unassembled WGS sequence"/>
</dbReference>
<evidence type="ECO:0000256" key="9">
    <source>
        <dbReference type="ARBA" id="ARBA00023136"/>
    </source>
</evidence>
<keyword evidence="11" id="KW-0560">Oxidoreductase</keyword>
<comment type="caution">
    <text evidence="11">The sequence shown here is derived from an EMBL/GenBank/DDBJ whole genome shotgun (WGS) entry which is preliminary data.</text>
</comment>
<dbReference type="AlphaFoldDB" id="A0AAP2DJP2"/>
<comment type="caution">
    <text evidence="10">Lacks conserved residue(s) required for the propagation of feature annotation.</text>
</comment>
<comment type="function">
    <text evidence="1">NDH-1 shuttles electrons from NADH, via FMN and iron-sulfur (Fe-S) centers, to quinones in the respiratory chain. The immediate electron acceptor for the enzyme in this species is believed to be ubiquinone. Couples the redox reaction to proton translocation (for every two electrons transferred, four hydrogen ions are translocated across the cytoplasmic membrane), and thus conserves the redox energy in a proton gradient.</text>
</comment>
<dbReference type="EC" id="7.1.1.-" evidence="10"/>
<keyword evidence="9 10" id="KW-0472">Membrane</keyword>
<dbReference type="PANTHER" id="PTHR11434">
    <property type="entry name" value="NADH-UBIQUINONE OXIDOREDUCTASE SUBUNIT ND4L"/>
    <property type="match status" value="1"/>
</dbReference>
<dbReference type="NCBIfam" id="NF004320">
    <property type="entry name" value="PRK05715.1-2"/>
    <property type="match status" value="1"/>
</dbReference>